<accession>A0A7C4HD87</accession>
<comment type="caution">
    <text evidence="1">The sequence shown here is derived from an EMBL/GenBank/DDBJ whole genome shotgun (WGS) entry which is preliminary data.</text>
</comment>
<organism evidence="1">
    <name type="scientific">Staphylothermus marinus</name>
    <dbReference type="NCBI Taxonomy" id="2280"/>
    <lineage>
        <taxon>Archaea</taxon>
        <taxon>Thermoproteota</taxon>
        <taxon>Thermoprotei</taxon>
        <taxon>Desulfurococcales</taxon>
        <taxon>Desulfurococcaceae</taxon>
        <taxon>Staphylothermus</taxon>
    </lineage>
</organism>
<dbReference type="AlphaFoldDB" id="A0A7C4HD87"/>
<dbReference type="EMBL" id="DTBJ01000033">
    <property type="protein sequence ID" value="HGM58787.1"/>
    <property type="molecule type" value="Genomic_DNA"/>
</dbReference>
<gene>
    <name evidence="1" type="ORF">ENU14_04305</name>
</gene>
<evidence type="ECO:0000313" key="1">
    <source>
        <dbReference type="EMBL" id="HGM58787.1"/>
    </source>
</evidence>
<name>A0A7C4HD87_STAMA</name>
<protein>
    <submittedName>
        <fullName evidence="1">Uncharacterized protein</fullName>
    </submittedName>
</protein>
<proteinExistence type="predicted"/>
<sequence length="424" mass="49135">MIRVKETGLIALALLLMSIIVIPIPSLTLSINDIIRDDNENVVVDERTGLLVFLNISLSDMLRLAYIVRNVSMPLLEWSRGYNVSLANVIIRLGDEFLERAINESSVNETRAKIYAFVSAVIYAHAPATAHPVLARTIRENVGENFNITNNTVLAVYNRTLELSSLLENAKNIVVNYNLTISDRVRELEIIASGLVNISLTLLNEGFTGRAFGMMIRAYNTYTRAYSFLIKSIFAQILGIRLDPRERLTNRFTHRIVVREILERVIDNLPKVFRERIREKVRNGEIKNWEDLRREVRREIEEYRRYIIEKNIDIVTSVLVQIIRLLYYRGDMLNKTLQDAIEQWLSEEGMLLERLGFGRKPIDENKLREYLKDLVRKTYSETGYIGLELLKECINRLESIIRDKTSISVDLDIVLYYISQLRHG</sequence>
<reference evidence="1" key="1">
    <citation type="journal article" date="2020" name="mSystems">
        <title>Genome- and Community-Level Interaction Insights into Carbon Utilization and Element Cycling Functions of Hydrothermarchaeota in Hydrothermal Sediment.</title>
        <authorList>
            <person name="Zhou Z."/>
            <person name="Liu Y."/>
            <person name="Xu W."/>
            <person name="Pan J."/>
            <person name="Luo Z.H."/>
            <person name="Li M."/>
        </authorList>
    </citation>
    <scope>NUCLEOTIDE SEQUENCE [LARGE SCALE GENOMIC DNA]</scope>
    <source>
        <strain evidence="1">SpSt-642</strain>
    </source>
</reference>